<evidence type="ECO:0000313" key="5">
    <source>
        <dbReference type="EMBL" id="CAL1534965.1"/>
    </source>
</evidence>
<protein>
    <recommendedName>
        <fullName evidence="7">Dynein heavy chain</fullName>
    </recommendedName>
</protein>
<comment type="caution">
    <text evidence="5">The sequence shown here is derived from an EMBL/GenBank/DDBJ whole genome shotgun (WGS) entry which is preliminary data.</text>
</comment>
<dbReference type="Gene3D" id="3.40.50.300">
    <property type="entry name" value="P-loop containing nucleotide triphosphate hydrolases"/>
    <property type="match status" value="1"/>
</dbReference>
<organism evidence="5 6">
    <name type="scientific">Lymnaea stagnalis</name>
    <name type="common">Great pond snail</name>
    <name type="synonym">Helix stagnalis</name>
    <dbReference type="NCBI Taxonomy" id="6523"/>
    <lineage>
        <taxon>Eukaryota</taxon>
        <taxon>Metazoa</taxon>
        <taxon>Spiralia</taxon>
        <taxon>Lophotrochozoa</taxon>
        <taxon>Mollusca</taxon>
        <taxon>Gastropoda</taxon>
        <taxon>Heterobranchia</taxon>
        <taxon>Euthyneura</taxon>
        <taxon>Panpulmonata</taxon>
        <taxon>Hygrophila</taxon>
        <taxon>Lymnaeoidea</taxon>
        <taxon>Lymnaeidae</taxon>
        <taxon>Lymnaea</taxon>
    </lineage>
</organism>
<dbReference type="GO" id="GO:0051959">
    <property type="term" value="F:dynein light intermediate chain binding"/>
    <property type="evidence" value="ECO:0007669"/>
    <property type="project" value="InterPro"/>
</dbReference>
<dbReference type="Pfam" id="PF12777">
    <property type="entry name" value="MT"/>
    <property type="match status" value="1"/>
</dbReference>
<dbReference type="FunFam" id="1.20.920.20:FF:000006">
    <property type="entry name" value="Dynein, axonemal, heavy chain 6"/>
    <property type="match status" value="1"/>
</dbReference>
<keyword evidence="2" id="KW-0175">Coiled coil</keyword>
<proteinExistence type="inferred from homology"/>
<dbReference type="Pfam" id="PF12780">
    <property type="entry name" value="AAA_8"/>
    <property type="match status" value="1"/>
</dbReference>
<feature type="coiled-coil region" evidence="2">
    <location>
        <begin position="363"/>
        <end position="411"/>
    </location>
</feature>
<dbReference type="InterPro" id="IPR027417">
    <property type="entry name" value="P-loop_NTPase"/>
</dbReference>
<dbReference type="GO" id="GO:0045505">
    <property type="term" value="F:dynein intermediate chain binding"/>
    <property type="evidence" value="ECO:0007669"/>
    <property type="project" value="InterPro"/>
</dbReference>
<dbReference type="GO" id="GO:0007018">
    <property type="term" value="P:microtubule-based movement"/>
    <property type="evidence" value="ECO:0007669"/>
    <property type="project" value="InterPro"/>
</dbReference>
<feature type="non-terminal residue" evidence="5">
    <location>
        <position position="468"/>
    </location>
</feature>
<dbReference type="InterPro" id="IPR026983">
    <property type="entry name" value="DHC"/>
</dbReference>
<dbReference type="PANTHER" id="PTHR22878">
    <property type="entry name" value="DYNEIN HEAVY CHAIN 6, AXONEMAL-LIKE-RELATED"/>
    <property type="match status" value="1"/>
</dbReference>
<dbReference type="EMBL" id="CAXITT010000187">
    <property type="protein sequence ID" value="CAL1534965.1"/>
    <property type="molecule type" value="Genomic_DNA"/>
</dbReference>
<feature type="domain" description="Dynein heavy chain coiled coil stalk" evidence="3">
    <location>
        <begin position="134"/>
        <end position="468"/>
    </location>
</feature>
<dbReference type="PANTHER" id="PTHR22878:SF73">
    <property type="entry name" value="DYNEIN AXONEMAL HEAVY CHAIN 1"/>
    <property type="match status" value="1"/>
</dbReference>
<evidence type="ECO:0008006" key="7">
    <source>
        <dbReference type="Google" id="ProtNLM"/>
    </source>
</evidence>
<dbReference type="InterPro" id="IPR024317">
    <property type="entry name" value="Dynein_heavy_chain_D4_dom"/>
</dbReference>
<dbReference type="SUPFAM" id="SSF52540">
    <property type="entry name" value="P-loop containing nucleoside triphosphate hydrolases"/>
    <property type="match status" value="1"/>
</dbReference>
<comment type="similarity">
    <text evidence="1">Belongs to the dynein heavy chain family.</text>
</comment>
<dbReference type="GO" id="GO:0030286">
    <property type="term" value="C:dynein complex"/>
    <property type="evidence" value="ECO:0007669"/>
    <property type="project" value="InterPro"/>
</dbReference>
<evidence type="ECO:0000259" key="3">
    <source>
        <dbReference type="Pfam" id="PF12777"/>
    </source>
</evidence>
<dbReference type="InterPro" id="IPR024743">
    <property type="entry name" value="Dynein_HC_stalk"/>
</dbReference>
<reference evidence="5 6" key="1">
    <citation type="submission" date="2024-04" db="EMBL/GenBank/DDBJ databases">
        <authorList>
            <consortium name="Genoscope - CEA"/>
            <person name="William W."/>
        </authorList>
    </citation>
    <scope>NUCLEOTIDE SEQUENCE [LARGE SCALE GENOMIC DNA]</scope>
</reference>
<evidence type="ECO:0000256" key="2">
    <source>
        <dbReference type="SAM" id="Coils"/>
    </source>
</evidence>
<gene>
    <name evidence="5" type="ORF">GSLYS_00008925001</name>
</gene>
<evidence type="ECO:0000313" key="6">
    <source>
        <dbReference type="Proteomes" id="UP001497497"/>
    </source>
</evidence>
<evidence type="ECO:0000259" key="4">
    <source>
        <dbReference type="Pfam" id="PF12780"/>
    </source>
</evidence>
<dbReference type="Gene3D" id="1.20.920.20">
    <property type="match status" value="1"/>
</dbReference>
<sequence length="468" mass="52444">MFSTYTKRVRSNLHTVITMSPLGEIFRSRLRQFPALVNCCTIDWFSPWPADALLSVALRFLNDIGDLDFGQEATKGLVAMCQIIHESVTINSLRFLEEMSRHNYVTPTSYLELLGLFSQLVSKKKGELTLASMRLKTGLDKILVTTKEVAKLQEELAVMSPELEKAVKIAIVTMEEISKDTAIAEETKQHVQAEEKLASMKAMETEAIAADAQKDLAEALPALESALSSLKSLNKNDVTEVRALQRPPPGVKLVMEATCIMKQIQPKKVAGDKPGTKVDDYWEVGKAQLQDPQKFLDSLFQYDKDNIPNEVIKKITPYINDPNFTPQAIAKVSKACTSICQWVGAMYKYHFVAITVGPKREKLKLAMEELAATEKVLADAKKMLYDVETGVARLQKKYNDSMNKKRVLEDKCKLCESRLDRADKLINSLADEKDRWGDSISNYERLIFNVSGDVLISAAFVAYLGPFT</sequence>
<dbReference type="AlphaFoldDB" id="A0AAV2HLM9"/>
<name>A0AAV2HLM9_LYMST</name>
<evidence type="ECO:0000256" key="1">
    <source>
        <dbReference type="ARBA" id="ARBA00008887"/>
    </source>
</evidence>
<feature type="domain" description="Dynein heavy chain AAA module D4" evidence="4">
    <location>
        <begin position="1"/>
        <end position="120"/>
    </location>
</feature>
<dbReference type="Proteomes" id="UP001497497">
    <property type="component" value="Unassembled WGS sequence"/>
</dbReference>
<keyword evidence="6" id="KW-1185">Reference proteome</keyword>
<accession>A0AAV2HLM9</accession>